<accession>A0A099NRF4</accession>
<sequence>MEAIKSATGFAPITSTASRFHEISALASPIREIDAVHAEDDDDLLAEIGYKPELMRRFSTFQIF</sequence>
<dbReference type="AlphaFoldDB" id="A0A099NRF4"/>
<proteinExistence type="predicted"/>
<dbReference type="VEuPathDB" id="FungiDB:C5L36_0B00650"/>
<dbReference type="Proteomes" id="UP000029867">
    <property type="component" value="Unassembled WGS sequence"/>
</dbReference>
<evidence type="ECO:0000313" key="1">
    <source>
        <dbReference type="EMBL" id="KGK35150.1"/>
    </source>
</evidence>
<feature type="non-terminal residue" evidence="1">
    <location>
        <position position="64"/>
    </location>
</feature>
<reference evidence="2" key="1">
    <citation type="journal article" date="2014" name="Microb. Cell Fact.">
        <title>Exploiting Issatchenkia orientalis SD108 for succinic acid production.</title>
        <authorList>
            <person name="Xiao H."/>
            <person name="Shao Z."/>
            <person name="Jiang Y."/>
            <person name="Dole S."/>
            <person name="Zhao H."/>
        </authorList>
    </citation>
    <scope>NUCLEOTIDE SEQUENCE [LARGE SCALE GENOMIC DNA]</scope>
    <source>
        <strain evidence="2">SD108</strain>
    </source>
</reference>
<name>A0A099NRF4_PICKU</name>
<organism evidence="1 2">
    <name type="scientific">Pichia kudriavzevii</name>
    <name type="common">Yeast</name>
    <name type="synonym">Issatchenkia orientalis</name>
    <dbReference type="NCBI Taxonomy" id="4909"/>
    <lineage>
        <taxon>Eukaryota</taxon>
        <taxon>Fungi</taxon>
        <taxon>Dikarya</taxon>
        <taxon>Ascomycota</taxon>
        <taxon>Saccharomycotina</taxon>
        <taxon>Pichiomycetes</taxon>
        <taxon>Pichiales</taxon>
        <taxon>Pichiaceae</taxon>
        <taxon>Pichia</taxon>
    </lineage>
</organism>
<comment type="caution">
    <text evidence="1">The sequence shown here is derived from an EMBL/GenBank/DDBJ whole genome shotgun (WGS) entry which is preliminary data.</text>
</comment>
<protein>
    <submittedName>
        <fullName evidence="1">Uncharacterized protein</fullName>
    </submittedName>
</protein>
<dbReference type="EMBL" id="JQFK01000919">
    <property type="protein sequence ID" value="KGK35150.1"/>
    <property type="molecule type" value="Genomic_DNA"/>
</dbReference>
<dbReference type="HOGENOM" id="CLU_2782692_0_0_1"/>
<evidence type="ECO:0000313" key="2">
    <source>
        <dbReference type="Proteomes" id="UP000029867"/>
    </source>
</evidence>
<gene>
    <name evidence="1" type="ORF">JL09_g5700</name>
</gene>